<dbReference type="FunFam" id="3.20.20.70:FF:000092">
    <property type="entry name" value="Uridine monophosphate synthetase"/>
    <property type="match status" value="1"/>
</dbReference>
<evidence type="ECO:0000256" key="13">
    <source>
        <dbReference type="ARBA" id="ARBA00023268"/>
    </source>
</evidence>
<name>A0ABD3TXB2_SINWO</name>
<comment type="pathway">
    <text evidence="1">Pyrimidine metabolism; UMP biosynthesis via de novo pathway; UMP from orotate: step 2/2.</text>
</comment>
<keyword evidence="9" id="KW-0808">Transferase</keyword>
<dbReference type="AlphaFoldDB" id="A0ABD3TXB2"/>
<dbReference type="Pfam" id="PF00215">
    <property type="entry name" value="OMPdecase"/>
    <property type="match status" value="1"/>
</dbReference>
<evidence type="ECO:0000256" key="12">
    <source>
        <dbReference type="ARBA" id="ARBA00023239"/>
    </source>
</evidence>
<feature type="active site" description="For OMPdecase activity" evidence="18">
    <location>
        <position position="322"/>
    </location>
</feature>
<feature type="binding site" evidence="19">
    <location>
        <position position="380"/>
    </location>
    <ligand>
        <name>substrate</name>
    </ligand>
</feature>
<evidence type="ECO:0000256" key="2">
    <source>
        <dbReference type="ARBA" id="ARBA00004889"/>
    </source>
</evidence>
<dbReference type="InterPro" id="IPR014732">
    <property type="entry name" value="OMPdecase"/>
</dbReference>
<evidence type="ECO:0000256" key="15">
    <source>
        <dbReference type="ARBA" id="ARBA00051700"/>
    </source>
</evidence>
<dbReference type="InterPro" id="IPR001754">
    <property type="entry name" value="OMPdeCOase_dom"/>
</dbReference>
<feature type="binding site" evidence="19">
    <location>
        <position position="438"/>
    </location>
    <ligand>
        <name>substrate</name>
    </ligand>
</feature>
<dbReference type="Pfam" id="PF00156">
    <property type="entry name" value="Pribosyltran"/>
    <property type="match status" value="1"/>
</dbReference>
<evidence type="ECO:0000259" key="20">
    <source>
        <dbReference type="SMART" id="SM00934"/>
    </source>
</evidence>
<dbReference type="InterPro" id="IPR011060">
    <property type="entry name" value="RibuloseP-bd_barrel"/>
</dbReference>
<feature type="binding site" evidence="19">
    <location>
        <position position="289"/>
    </location>
    <ligand>
        <name>substrate</name>
    </ligand>
</feature>
<dbReference type="PANTHER" id="PTHR19278:SF9">
    <property type="entry name" value="URIDINE 5'-MONOPHOSPHATE SYNTHASE"/>
    <property type="match status" value="1"/>
</dbReference>
<dbReference type="CDD" id="cd04725">
    <property type="entry name" value="OMP_decarboxylase_like"/>
    <property type="match status" value="1"/>
</dbReference>
<dbReference type="Proteomes" id="UP001634394">
    <property type="component" value="Unassembled WGS sequence"/>
</dbReference>
<dbReference type="GO" id="GO:0006222">
    <property type="term" value="P:UMP biosynthetic process"/>
    <property type="evidence" value="ECO:0007669"/>
    <property type="project" value="UniProtKB-ARBA"/>
</dbReference>
<evidence type="ECO:0000256" key="18">
    <source>
        <dbReference type="PIRSR" id="PIRSR614732-1"/>
    </source>
</evidence>
<keyword evidence="11" id="KW-0665">Pyrimidine biosynthesis</keyword>
<evidence type="ECO:0000256" key="16">
    <source>
        <dbReference type="ARBA" id="ARBA00060327"/>
    </source>
</evidence>
<sequence>MADLSTCELSQEELILELFKIEAFKFGNFKLKSGIFSPAYFDLRVIVSYPELLPSVTGYLWKIVEDKNVQFDSLCGVPYTALPLATVLSVSHKKPMLIRRKESKDYGTKKIIEGHFKPGDTCLVVEDVVTSGSSILETVEELKKEGLVVTHAVVLLDRGQGGHKRLSDQGITLHHVFTLPQVVEVLHKHNKLEAEMVEKISLFIKENRFDAKEISSDGAGSFGLPPQKQPRKIISYSERARLCSHPVTRKLLTLMEEKRTNLTVSVDLTAAAEVISMVDKVGPYVCMIKTHVDIIEDFSQDFVRKLTDLAVKHNFIIFEDRKFADIGNTVMQQYSGGMYRIADWANITNAHTLPGSGVIQGLKQIGLPKERGCLLIAEMSSSGNLCSGDYTKETVKIAEGNKDFVIGFICQSAISDDPEFLHITPGVQLSSRKDQMGQNYVTPREVILNHKSDVIIVGRGIIKAEDPVVAAKAYMEAGYSAYMERMS</sequence>
<dbReference type="Gene3D" id="3.40.50.2020">
    <property type="match status" value="1"/>
</dbReference>
<evidence type="ECO:0000313" key="21">
    <source>
        <dbReference type="EMBL" id="KAL3841697.1"/>
    </source>
</evidence>
<evidence type="ECO:0000256" key="19">
    <source>
        <dbReference type="PIRSR" id="PIRSR614732-2"/>
    </source>
</evidence>
<dbReference type="InterPro" id="IPR013785">
    <property type="entry name" value="Aldolase_TIM"/>
</dbReference>
<dbReference type="InterPro" id="IPR023031">
    <property type="entry name" value="OPRT"/>
</dbReference>
<evidence type="ECO:0000256" key="17">
    <source>
        <dbReference type="ARBA" id="ARBA00063898"/>
    </source>
</evidence>
<dbReference type="GO" id="GO:0004588">
    <property type="term" value="F:orotate phosphoribosyltransferase activity"/>
    <property type="evidence" value="ECO:0007669"/>
    <property type="project" value="UniProtKB-EC"/>
</dbReference>
<comment type="subunit">
    <text evidence="17">Homodimer; dimerization is required for enzymatic activity.</text>
</comment>
<dbReference type="HAMAP" id="MF_01208">
    <property type="entry name" value="PyrE"/>
    <property type="match status" value="1"/>
</dbReference>
<feature type="active site" description="For OMPdecase activity" evidence="18">
    <location>
        <position position="325"/>
    </location>
</feature>
<comment type="catalytic activity">
    <reaction evidence="15">
        <text>orotidine 5'-phosphate + diphosphate = orotate + 5-phospho-alpha-D-ribose 1-diphosphate</text>
        <dbReference type="Rhea" id="RHEA:10380"/>
        <dbReference type="ChEBI" id="CHEBI:30839"/>
        <dbReference type="ChEBI" id="CHEBI:33019"/>
        <dbReference type="ChEBI" id="CHEBI:57538"/>
        <dbReference type="ChEBI" id="CHEBI:58017"/>
        <dbReference type="EC" id="2.4.2.10"/>
    </reaction>
    <physiologicalReaction direction="right-to-left" evidence="15">
        <dbReference type="Rhea" id="RHEA:10382"/>
    </physiologicalReaction>
</comment>
<gene>
    <name evidence="21" type="ORF">ACJMK2_019805</name>
</gene>
<comment type="function">
    <text evidence="16">Bifunctional enzyme catalyzing the last two steps of de novo pyrimidine biosynthesis, orotate phosphoribosyltransferase (OPRT), which converts orotate to orotidine-5'-monophosphate (OMP), and orotidine-5'-monophosphate decarboxylase (ODC), the terminal enzymatic reaction that decarboxylates OMP to uridine monophosphate (UMP).</text>
</comment>
<dbReference type="InterPro" id="IPR029057">
    <property type="entry name" value="PRTase-like"/>
</dbReference>
<dbReference type="InterPro" id="IPR004467">
    <property type="entry name" value="Or_phspho_trans_dom"/>
</dbReference>
<reference evidence="21 22" key="1">
    <citation type="submission" date="2024-11" db="EMBL/GenBank/DDBJ databases">
        <title>Chromosome-level genome assembly of the freshwater bivalve Anodonta woodiana.</title>
        <authorList>
            <person name="Chen X."/>
        </authorList>
    </citation>
    <scope>NUCLEOTIDE SEQUENCE [LARGE SCALE GENOMIC DNA]</scope>
    <source>
        <strain evidence="21">MN2024</strain>
        <tissue evidence="21">Gills</tissue>
    </source>
</reference>
<dbReference type="SUPFAM" id="SSF53271">
    <property type="entry name" value="PRTase-like"/>
    <property type="match status" value="1"/>
</dbReference>
<dbReference type="Gene3D" id="3.20.20.70">
    <property type="entry name" value="Aldolase class I"/>
    <property type="match status" value="1"/>
</dbReference>
<dbReference type="EC" id="4.1.1.23" evidence="6"/>
<feature type="binding site" evidence="19">
    <location>
        <position position="459"/>
    </location>
    <ligand>
        <name>substrate</name>
    </ligand>
</feature>
<dbReference type="NCBIfam" id="TIGR00336">
    <property type="entry name" value="pyrE"/>
    <property type="match status" value="1"/>
</dbReference>
<evidence type="ECO:0000256" key="4">
    <source>
        <dbReference type="ARBA" id="ARBA00009769"/>
    </source>
</evidence>
<evidence type="ECO:0000256" key="11">
    <source>
        <dbReference type="ARBA" id="ARBA00022975"/>
    </source>
</evidence>
<dbReference type="SMART" id="SM00934">
    <property type="entry name" value="OMPdecase"/>
    <property type="match status" value="1"/>
</dbReference>
<keyword evidence="13" id="KW-0511">Multifunctional enzyme</keyword>
<evidence type="ECO:0000256" key="9">
    <source>
        <dbReference type="ARBA" id="ARBA00022679"/>
    </source>
</evidence>
<comment type="similarity">
    <text evidence="4">In the C-terminal section; belongs to the OMP decarboxylase family.</text>
</comment>
<accession>A0ABD3TXB2</accession>
<keyword evidence="10" id="KW-0210">Decarboxylase</keyword>
<evidence type="ECO:0000256" key="8">
    <source>
        <dbReference type="ARBA" id="ARBA00022676"/>
    </source>
</evidence>
<evidence type="ECO:0000256" key="7">
    <source>
        <dbReference type="ARBA" id="ARBA00015047"/>
    </source>
</evidence>
<dbReference type="FunFam" id="3.40.50.2020:FF:000025">
    <property type="entry name" value="Uridine monophosphate synthetase"/>
    <property type="match status" value="1"/>
</dbReference>
<dbReference type="EC" id="2.4.2.10" evidence="5"/>
<organism evidence="21 22">
    <name type="scientific">Sinanodonta woodiana</name>
    <name type="common">Chinese pond mussel</name>
    <name type="synonym">Anodonta woodiana</name>
    <dbReference type="NCBI Taxonomy" id="1069815"/>
    <lineage>
        <taxon>Eukaryota</taxon>
        <taxon>Metazoa</taxon>
        <taxon>Spiralia</taxon>
        <taxon>Lophotrochozoa</taxon>
        <taxon>Mollusca</taxon>
        <taxon>Bivalvia</taxon>
        <taxon>Autobranchia</taxon>
        <taxon>Heteroconchia</taxon>
        <taxon>Palaeoheterodonta</taxon>
        <taxon>Unionida</taxon>
        <taxon>Unionoidea</taxon>
        <taxon>Unionidae</taxon>
        <taxon>Unioninae</taxon>
        <taxon>Sinanodonta</taxon>
    </lineage>
</organism>
<feature type="domain" description="Orotidine 5'-phosphate decarboxylase" evidence="20">
    <location>
        <begin position="261"/>
        <end position="474"/>
    </location>
</feature>
<proteinExistence type="inferred from homology"/>
<evidence type="ECO:0000256" key="6">
    <source>
        <dbReference type="ARBA" id="ARBA00012321"/>
    </source>
</evidence>
<feature type="binding site" evidence="19">
    <location>
        <position position="458"/>
    </location>
    <ligand>
        <name>substrate</name>
    </ligand>
</feature>
<dbReference type="GO" id="GO:0004590">
    <property type="term" value="F:orotidine-5'-phosphate decarboxylase activity"/>
    <property type="evidence" value="ECO:0007669"/>
    <property type="project" value="UniProtKB-EC"/>
</dbReference>
<evidence type="ECO:0000256" key="5">
    <source>
        <dbReference type="ARBA" id="ARBA00011971"/>
    </source>
</evidence>
<dbReference type="EMBL" id="JBJQND010000017">
    <property type="protein sequence ID" value="KAL3841697.1"/>
    <property type="molecule type" value="Genomic_DNA"/>
</dbReference>
<keyword evidence="12" id="KW-0456">Lyase</keyword>
<dbReference type="SUPFAM" id="SSF51366">
    <property type="entry name" value="Ribulose-phoshate binding barrel"/>
    <property type="match status" value="1"/>
</dbReference>
<evidence type="ECO:0000256" key="14">
    <source>
        <dbReference type="ARBA" id="ARBA00051583"/>
    </source>
</evidence>
<evidence type="ECO:0000256" key="10">
    <source>
        <dbReference type="ARBA" id="ARBA00022793"/>
    </source>
</evidence>
<dbReference type="CDD" id="cd06223">
    <property type="entry name" value="PRTases_typeI"/>
    <property type="match status" value="1"/>
</dbReference>
<keyword evidence="22" id="KW-1185">Reference proteome</keyword>
<comment type="similarity">
    <text evidence="3">In the N-terminal section; belongs to the purine/pyrimidine phosphoribosyltransferase family.</text>
</comment>
<dbReference type="NCBIfam" id="TIGR01740">
    <property type="entry name" value="pyrF"/>
    <property type="match status" value="1"/>
</dbReference>
<comment type="caution">
    <text evidence="21">The sequence shown here is derived from an EMBL/GenBank/DDBJ whole genome shotgun (WGS) entry which is preliminary data.</text>
</comment>
<dbReference type="PANTHER" id="PTHR19278">
    <property type="entry name" value="OROTATE PHOSPHORIBOSYLTRANSFERASE"/>
    <property type="match status" value="1"/>
</dbReference>
<evidence type="ECO:0000256" key="1">
    <source>
        <dbReference type="ARBA" id="ARBA00004861"/>
    </source>
</evidence>
<dbReference type="InterPro" id="IPR018089">
    <property type="entry name" value="OMPdecase_AS"/>
</dbReference>
<keyword evidence="8" id="KW-0328">Glycosyltransferase</keyword>
<evidence type="ECO:0000256" key="3">
    <source>
        <dbReference type="ARBA" id="ARBA00006221"/>
    </source>
</evidence>
<comment type="catalytic activity">
    <reaction evidence="14">
        <text>orotidine 5'-phosphate + H(+) = UMP + CO2</text>
        <dbReference type="Rhea" id="RHEA:11596"/>
        <dbReference type="ChEBI" id="CHEBI:15378"/>
        <dbReference type="ChEBI" id="CHEBI:16526"/>
        <dbReference type="ChEBI" id="CHEBI:57538"/>
        <dbReference type="ChEBI" id="CHEBI:57865"/>
        <dbReference type="EC" id="4.1.1.23"/>
    </reaction>
    <physiologicalReaction direction="left-to-right" evidence="14">
        <dbReference type="Rhea" id="RHEA:11597"/>
    </physiologicalReaction>
</comment>
<dbReference type="PROSITE" id="PS00156">
    <property type="entry name" value="OMPDECASE"/>
    <property type="match status" value="1"/>
</dbReference>
<protein>
    <recommendedName>
        <fullName evidence="7">Uridine 5'-monophosphate synthase</fullName>
        <ecNumber evidence="5">2.4.2.10</ecNumber>
        <ecNumber evidence="6">4.1.1.23</ecNumber>
    </recommendedName>
</protein>
<feature type="active site" description="For OMPdecase activity" evidence="18">
    <location>
        <position position="320"/>
    </location>
</feature>
<comment type="pathway">
    <text evidence="2">Pyrimidine metabolism; UMP biosynthesis via de novo pathway; UMP from orotate: step 1/2.</text>
</comment>
<feature type="binding site" evidence="19">
    <location>
        <position position="267"/>
    </location>
    <ligand>
        <name>substrate</name>
    </ligand>
</feature>
<dbReference type="InterPro" id="IPR000836">
    <property type="entry name" value="PRTase_dom"/>
</dbReference>
<evidence type="ECO:0000313" key="22">
    <source>
        <dbReference type="Proteomes" id="UP001634394"/>
    </source>
</evidence>